<dbReference type="AlphaFoldDB" id="A0A0A9FH66"/>
<protein>
    <submittedName>
        <fullName evidence="1">Uncharacterized protein</fullName>
    </submittedName>
</protein>
<dbReference type="EMBL" id="GBRH01187332">
    <property type="protein sequence ID" value="JAE10564.1"/>
    <property type="molecule type" value="Transcribed_RNA"/>
</dbReference>
<evidence type="ECO:0000313" key="1">
    <source>
        <dbReference type="EMBL" id="JAE10564.1"/>
    </source>
</evidence>
<proteinExistence type="predicted"/>
<name>A0A0A9FH66_ARUDO</name>
<reference evidence="1" key="1">
    <citation type="submission" date="2014-09" db="EMBL/GenBank/DDBJ databases">
        <authorList>
            <person name="Magalhaes I.L.F."/>
            <person name="Oliveira U."/>
            <person name="Santos F.R."/>
            <person name="Vidigal T.H.D.A."/>
            <person name="Brescovit A.D."/>
            <person name="Santos A.J."/>
        </authorList>
    </citation>
    <scope>NUCLEOTIDE SEQUENCE</scope>
    <source>
        <tissue evidence="1">Shoot tissue taken approximately 20 cm above the soil surface</tissue>
    </source>
</reference>
<accession>A0A0A9FH66</accession>
<reference evidence="1" key="2">
    <citation type="journal article" date="2015" name="Data Brief">
        <title>Shoot transcriptome of the giant reed, Arundo donax.</title>
        <authorList>
            <person name="Barrero R.A."/>
            <person name="Guerrero F.D."/>
            <person name="Moolhuijzen P."/>
            <person name="Goolsby J.A."/>
            <person name="Tidwell J."/>
            <person name="Bellgard S.E."/>
            <person name="Bellgard M.I."/>
        </authorList>
    </citation>
    <scope>NUCLEOTIDE SEQUENCE</scope>
    <source>
        <tissue evidence="1">Shoot tissue taken approximately 20 cm above the soil surface</tissue>
    </source>
</reference>
<sequence length="52" mass="6047">MGCYFSLKVYKIKGRHKNMLNFKGERESNVNSELPVSKCIHDLFDSMIILLV</sequence>
<organism evidence="1">
    <name type="scientific">Arundo donax</name>
    <name type="common">Giant reed</name>
    <name type="synonym">Donax arundinaceus</name>
    <dbReference type="NCBI Taxonomy" id="35708"/>
    <lineage>
        <taxon>Eukaryota</taxon>
        <taxon>Viridiplantae</taxon>
        <taxon>Streptophyta</taxon>
        <taxon>Embryophyta</taxon>
        <taxon>Tracheophyta</taxon>
        <taxon>Spermatophyta</taxon>
        <taxon>Magnoliopsida</taxon>
        <taxon>Liliopsida</taxon>
        <taxon>Poales</taxon>
        <taxon>Poaceae</taxon>
        <taxon>PACMAD clade</taxon>
        <taxon>Arundinoideae</taxon>
        <taxon>Arundineae</taxon>
        <taxon>Arundo</taxon>
    </lineage>
</organism>